<name>A0A2M7G3Y5_9BACT</name>
<protein>
    <recommendedName>
        <fullName evidence="4">BIG2 domain-containing protein</fullName>
    </recommendedName>
</protein>
<dbReference type="PROSITE" id="PS51257">
    <property type="entry name" value="PROKAR_LIPOPROTEIN"/>
    <property type="match status" value="1"/>
</dbReference>
<dbReference type="SUPFAM" id="SSF49373">
    <property type="entry name" value="Invasin/intimin cell-adhesion fragments"/>
    <property type="match status" value="1"/>
</dbReference>
<reference evidence="2 3" key="1">
    <citation type="submission" date="2017-09" db="EMBL/GenBank/DDBJ databases">
        <title>Depth-based differentiation of microbial function through sediment-hosted aquifers and enrichment of novel symbionts in the deep terrestrial subsurface.</title>
        <authorList>
            <person name="Probst A.J."/>
            <person name="Ladd B."/>
            <person name="Jarett J.K."/>
            <person name="Geller-Mcgrath D.E."/>
            <person name="Sieber C.M."/>
            <person name="Emerson J.B."/>
            <person name="Anantharaman K."/>
            <person name="Thomas B.C."/>
            <person name="Malmstrom R."/>
            <person name="Stieglmeier M."/>
            <person name="Klingl A."/>
            <person name="Woyke T."/>
            <person name="Ryan C.M."/>
            <person name="Banfield J.F."/>
        </authorList>
    </citation>
    <scope>NUCLEOTIDE SEQUENCE [LARGE SCALE GENOMIC DNA]</scope>
    <source>
        <strain evidence="2">CG17_big_fil_post_rev_8_21_14_2_50_48_46</strain>
    </source>
</reference>
<evidence type="ECO:0000313" key="3">
    <source>
        <dbReference type="Proteomes" id="UP000231019"/>
    </source>
</evidence>
<evidence type="ECO:0008006" key="4">
    <source>
        <dbReference type="Google" id="ProtNLM"/>
    </source>
</evidence>
<organism evidence="2 3">
    <name type="scientific">bacterium (Candidatus Blackallbacteria) CG17_big_fil_post_rev_8_21_14_2_50_48_46</name>
    <dbReference type="NCBI Taxonomy" id="2014261"/>
    <lineage>
        <taxon>Bacteria</taxon>
        <taxon>Candidatus Blackallbacteria</taxon>
    </lineage>
</organism>
<dbReference type="AlphaFoldDB" id="A0A2M7G3Y5"/>
<gene>
    <name evidence="2" type="ORF">COW36_11975</name>
</gene>
<feature type="region of interest" description="Disordered" evidence="1">
    <location>
        <begin position="87"/>
        <end position="122"/>
    </location>
</feature>
<dbReference type="Proteomes" id="UP000231019">
    <property type="component" value="Unassembled WGS sequence"/>
</dbReference>
<accession>A0A2M7G3Y5</accession>
<dbReference type="InterPro" id="IPR008964">
    <property type="entry name" value="Invasin/intimin_cell_adhesion"/>
</dbReference>
<dbReference type="Gene3D" id="2.60.40.1080">
    <property type="match status" value="1"/>
</dbReference>
<evidence type="ECO:0000256" key="1">
    <source>
        <dbReference type="SAM" id="MobiDB-lite"/>
    </source>
</evidence>
<evidence type="ECO:0000313" key="2">
    <source>
        <dbReference type="EMBL" id="PIW16481.1"/>
    </source>
</evidence>
<sequence>MKRIQGIQRILTGLIASSLLTACGGYSNPITSAQYVPVQQAPAPTVTRSAVLPRVILDNKQPTLPEGKSATDIRFDMAFEAPKDTTIPLATPSASPSPAATGTAAATAAPKPTKPAANEMGVPIGTTKKFSVEITLDDGQLLSNFTNLNWTSTNRDVGTISSAGIFTPVREGTTQVIASIGGVAATMVVKVTPGNFIWQQMASPTQANLYGVKLVNDAEAWAVGAGGTVLHFLQGTWYNLTQQLTPMTNGANIYSIDMISNYEGWAVGDNLILHYISGRWERVPVPVNGTFKSIDMLAPGIGWIAGESGGSAVVLRLAGPMGWQPVASGIEKPLNTISVVGPNNVWVGGDSGNLERPTIYRFNGTTWVKDRFTNNLIDWKRPTGRYSIRGIKMANSSVGWAVGEYDPVLSSLTGKRGAIFKYDAINDIWAEVPMADGIDKRFEQVTFNAVGMLSPTDGWVLGATITAALDLSANNQINGNLMRTDGSTLAPSHDYNVKALPQAFNGIDVVQNGNGIIVGDNGLIMHHQYDLNYRNNQGNFGNFSGDFGYGYAQPQTGGSLYPQTNMPYPQTGTTY</sequence>
<feature type="compositionally biased region" description="Low complexity" evidence="1">
    <location>
        <begin position="87"/>
        <end position="117"/>
    </location>
</feature>
<comment type="caution">
    <text evidence="2">The sequence shown here is derived from an EMBL/GenBank/DDBJ whole genome shotgun (WGS) entry which is preliminary data.</text>
</comment>
<proteinExistence type="predicted"/>
<dbReference type="EMBL" id="PFFQ01000037">
    <property type="protein sequence ID" value="PIW16481.1"/>
    <property type="molecule type" value="Genomic_DNA"/>
</dbReference>